<dbReference type="GO" id="GO:0005739">
    <property type="term" value="C:mitochondrion"/>
    <property type="evidence" value="ECO:0007669"/>
    <property type="project" value="UniProtKB-SubCell"/>
</dbReference>
<dbReference type="Proteomes" id="UP000190831">
    <property type="component" value="Chromosome G"/>
</dbReference>
<evidence type="ECO:0000313" key="4">
    <source>
        <dbReference type="EMBL" id="SCW03350.1"/>
    </source>
</evidence>
<dbReference type="STRING" id="4955.A0A1G4MHF4"/>
<organism evidence="4 5">
    <name type="scientific">Lachancea fermentati</name>
    <name type="common">Zygosaccharomyces fermentati</name>
    <dbReference type="NCBI Taxonomy" id="4955"/>
    <lineage>
        <taxon>Eukaryota</taxon>
        <taxon>Fungi</taxon>
        <taxon>Dikarya</taxon>
        <taxon>Ascomycota</taxon>
        <taxon>Saccharomycotina</taxon>
        <taxon>Saccharomycetes</taxon>
        <taxon>Saccharomycetales</taxon>
        <taxon>Saccharomycetaceae</taxon>
        <taxon>Lachancea</taxon>
    </lineage>
</organism>
<proteinExistence type="predicted"/>
<evidence type="ECO:0000313" key="5">
    <source>
        <dbReference type="Proteomes" id="UP000190831"/>
    </source>
</evidence>
<protein>
    <submittedName>
        <fullName evidence="4">LAFE_0G08482g1_1</fullName>
    </submittedName>
</protein>
<dbReference type="AlphaFoldDB" id="A0A1G4MHF4"/>
<reference evidence="4 5" key="1">
    <citation type="submission" date="2016-03" db="EMBL/GenBank/DDBJ databases">
        <authorList>
            <person name="Devillers H."/>
        </authorList>
    </citation>
    <scope>NUCLEOTIDE SEQUENCE [LARGE SCALE GENOMIC DNA]</scope>
    <source>
        <strain evidence="4">CBS 6772</strain>
    </source>
</reference>
<dbReference type="EMBL" id="LT598486">
    <property type="protein sequence ID" value="SCW03350.1"/>
    <property type="molecule type" value="Genomic_DNA"/>
</dbReference>
<sequence>MILFRTYKTNNSVITASAKRFQSSYTFLNNQSLVEKEQVKNQKRTSKKSDVSSPENIENRRQKKRTQVELSARKRHDYSWLPKAPSTSHLKQRDVTTNMFYSGYRPVFINPSDHKKNESTLYEFAMKLEALGDPLPWISSATGTEFYGEWDNVPTDLIKKLKPFQPPYSGAETKNEEARKAMKKEMLAAEKEKLMNRAKGRRRPIIKLLQLNKKYEEDT</sequence>
<name>A0A1G4MHF4_LACFM</name>
<evidence type="ECO:0000256" key="1">
    <source>
        <dbReference type="ARBA" id="ARBA00004173"/>
    </source>
</evidence>
<dbReference type="InterPro" id="IPR014804">
    <property type="entry name" value="Pet20-like"/>
</dbReference>
<keyword evidence="2" id="KW-0496">Mitochondrion</keyword>
<dbReference type="OMA" id="DPLPWIS"/>
<evidence type="ECO:0000256" key="2">
    <source>
        <dbReference type="ARBA" id="ARBA00023128"/>
    </source>
</evidence>
<accession>A0A1G4MHF4</accession>
<feature type="region of interest" description="Disordered" evidence="3">
    <location>
        <begin position="37"/>
        <end position="71"/>
    </location>
</feature>
<dbReference type="OrthoDB" id="4056195at2759"/>
<comment type="subcellular location">
    <subcellularLocation>
        <location evidence="1">Mitochondrion</location>
    </subcellularLocation>
</comment>
<dbReference type="Pfam" id="PF08692">
    <property type="entry name" value="Pet20"/>
    <property type="match status" value="2"/>
</dbReference>
<keyword evidence="5" id="KW-1185">Reference proteome</keyword>
<evidence type="ECO:0000256" key="3">
    <source>
        <dbReference type="SAM" id="MobiDB-lite"/>
    </source>
</evidence>
<gene>
    <name evidence="4" type="ORF">LAFE_0G08482G</name>
</gene>